<keyword evidence="3" id="KW-1185">Reference proteome</keyword>
<dbReference type="EMBL" id="VIEB01000246">
    <property type="protein sequence ID" value="TQD98865.1"/>
    <property type="molecule type" value="Genomic_DNA"/>
</dbReference>
<dbReference type="Proteomes" id="UP000315295">
    <property type="component" value="Unassembled WGS sequence"/>
</dbReference>
<accession>A0A540MJA5</accession>
<feature type="compositionally biased region" description="Low complexity" evidence="1">
    <location>
        <begin position="10"/>
        <end position="25"/>
    </location>
</feature>
<comment type="caution">
    <text evidence="2">The sequence shown here is derived from an EMBL/GenBank/DDBJ whole genome shotgun (WGS) entry which is preliminary data.</text>
</comment>
<feature type="region of interest" description="Disordered" evidence="1">
    <location>
        <begin position="1"/>
        <end position="25"/>
    </location>
</feature>
<proteinExistence type="predicted"/>
<name>A0A540MJA5_MALBA</name>
<evidence type="ECO:0000313" key="3">
    <source>
        <dbReference type="Proteomes" id="UP000315295"/>
    </source>
</evidence>
<evidence type="ECO:0000256" key="1">
    <source>
        <dbReference type="SAM" id="MobiDB-lite"/>
    </source>
</evidence>
<gene>
    <name evidence="2" type="ORF">C1H46_015508</name>
</gene>
<dbReference type="AlphaFoldDB" id="A0A540MJA5"/>
<protein>
    <submittedName>
        <fullName evidence="2">Uncharacterized protein</fullName>
    </submittedName>
</protein>
<reference evidence="2 3" key="1">
    <citation type="journal article" date="2019" name="G3 (Bethesda)">
        <title>Sequencing of a Wild Apple (Malus baccata) Genome Unravels the Differences Between Cultivated and Wild Apple Species Regarding Disease Resistance and Cold Tolerance.</title>
        <authorList>
            <person name="Chen X."/>
        </authorList>
    </citation>
    <scope>NUCLEOTIDE SEQUENCE [LARGE SCALE GENOMIC DNA]</scope>
    <source>
        <strain evidence="3">cv. Shandingzi</strain>
        <tissue evidence="2">Leaves</tissue>
    </source>
</reference>
<sequence>MSHLIRTRRAMTSTPSPMATPSPSTTLTIATTATAKIGRSIRLIHFVLQSHSHRHRRLLQWCCLLASDVLTGALVVQTRCRHRDP</sequence>
<evidence type="ECO:0000313" key="2">
    <source>
        <dbReference type="EMBL" id="TQD98865.1"/>
    </source>
</evidence>
<organism evidence="2 3">
    <name type="scientific">Malus baccata</name>
    <name type="common">Siberian crab apple</name>
    <name type="synonym">Pyrus baccata</name>
    <dbReference type="NCBI Taxonomy" id="106549"/>
    <lineage>
        <taxon>Eukaryota</taxon>
        <taxon>Viridiplantae</taxon>
        <taxon>Streptophyta</taxon>
        <taxon>Embryophyta</taxon>
        <taxon>Tracheophyta</taxon>
        <taxon>Spermatophyta</taxon>
        <taxon>Magnoliopsida</taxon>
        <taxon>eudicotyledons</taxon>
        <taxon>Gunneridae</taxon>
        <taxon>Pentapetalae</taxon>
        <taxon>rosids</taxon>
        <taxon>fabids</taxon>
        <taxon>Rosales</taxon>
        <taxon>Rosaceae</taxon>
        <taxon>Amygdaloideae</taxon>
        <taxon>Maleae</taxon>
        <taxon>Malus</taxon>
    </lineage>
</organism>